<protein>
    <submittedName>
        <fullName evidence="3">Uncharacterized conserved protein YbgA, DUF1722 family</fullName>
    </submittedName>
</protein>
<dbReference type="InterPro" id="IPR013560">
    <property type="entry name" value="DUF1722"/>
</dbReference>
<dbReference type="Proteomes" id="UP000199519">
    <property type="component" value="Unassembled WGS sequence"/>
</dbReference>
<dbReference type="PANTHER" id="PTHR30087:SF0">
    <property type="entry name" value="INNER MEMBRANE PROTEIN"/>
    <property type="match status" value="1"/>
</dbReference>
<evidence type="ECO:0000313" key="5">
    <source>
        <dbReference type="Proteomes" id="UP000199519"/>
    </source>
</evidence>
<dbReference type="InterPro" id="IPR007553">
    <property type="entry name" value="2-thiour_desulf"/>
</dbReference>
<dbReference type="EMBL" id="FOHG01000002">
    <property type="protein sequence ID" value="SES64296.1"/>
    <property type="molecule type" value="Genomic_DNA"/>
</dbReference>
<dbReference type="AlphaFoldDB" id="A0A1H9Y663"/>
<organism evidence="3 4">
    <name type="scientific">Halanaerobium congolense</name>
    <dbReference type="NCBI Taxonomy" id="54121"/>
    <lineage>
        <taxon>Bacteria</taxon>
        <taxon>Bacillati</taxon>
        <taxon>Bacillota</taxon>
        <taxon>Clostridia</taxon>
        <taxon>Halanaerobiales</taxon>
        <taxon>Halanaerobiaceae</taxon>
        <taxon>Halanaerobium</taxon>
    </lineage>
</organism>
<gene>
    <name evidence="2" type="ORF">SAMN04488598_102151</name>
    <name evidence="3" type="ORF">SAMN04515652_10231</name>
</gene>
<evidence type="ECO:0000313" key="2">
    <source>
        <dbReference type="EMBL" id="SDE83322.1"/>
    </source>
</evidence>
<sequence length="324" mass="37324">MREFKQPNLILSKCLEYCKCRYNGDKIPDKFVRSLEEHVNYIKICPEVEIGLGVTRNSIRLIKRDGEYHLVDSMTGEDHTAEMDEYIEELSSKLNGEEVEGFIAKNRSPSCASHDSKVYAKAGKVPALGEKRAGYFTKNLPEKLPSLVIENEGRLKNFKLRENFLIKIFMLADLRNVIESGKIKELIDFHSNNKYLIMSYNQDGLNKLGRIIASYKKGKFEETAASYREQLVKTLNVIPDTGKRVNMLQHIFGYVSSEISKEEREYFLETITDFRNDKVPFSLPLALLRSWVIRFKVDYLIPQTIFKPYPEGLIDLSDSGNGRL</sequence>
<dbReference type="PANTHER" id="PTHR30087">
    <property type="entry name" value="INNER MEMBRANE PROTEIN"/>
    <property type="match status" value="1"/>
</dbReference>
<accession>A0A1H9Y663</accession>
<evidence type="ECO:0000313" key="3">
    <source>
        <dbReference type="EMBL" id="SES64296.1"/>
    </source>
</evidence>
<reference evidence="4 5" key="1">
    <citation type="submission" date="2016-10" db="EMBL/GenBank/DDBJ databases">
        <authorList>
            <person name="Varghese N."/>
            <person name="Submissions S."/>
        </authorList>
    </citation>
    <scope>NUCLEOTIDE SEQUENCE [LARGE SCALE GENOMIC DNA]</scope>
    <source>
        <strain evidence="2 5">WG2</strain>
        <strain evidence="3 4">WG5</strain>
    </source>
</reference>
<keyword evidence="5" id="KW-1185">Reference proteome</keyword>
<dbReference type="EMBL" id="FNBJ01000002">
    <property type="protein sequence ID" value="SDE83322.1"/>
    <property type="molecule type" value="Genomic_DNA"/>
</dbReference>
<evidence type="ECO:0000313" key="4">
    <source>
        <dbReference type="Proteomes" id="UP000198612"/>
    </source>
</evidence>
<name>A0A1H9Y663_9FIRM</name>
<feature type="domain" description="DUF1722" evidence="1">
    <location>
        <begin position="194"/>
        <end position="310"/>
    </location>
</feature>
<evidence type="ECO:0000259" key="1">
    <source>
        <dbReference type="Pfam" id="PF08349"/>
    </source>
</evidence>
<dbReference type="Pfam" id="PF08349">
    <property type="entry name" value="DUF1722"/>
    <property type="match status" value="1"/>
</dbReference>
<dbReference type="Proteomes" id="UP000198612">
    <property type="component" value="Unassembled WGS sequence"/>
</dbReference>
<proteinExistence type="predicted"/>
<dbReference type="Pfam" id="PF04463">
    <property type="entry name" value="2-thiour_desulf"/>
    <property type="match status" value="1"/>
</dbReference>
<dbReference type="RefSeq" id="WP_089719240.1">
    <property type="nucleotide sequence ID" value="NZ_FNBJ01000002.1"/>
</dbReference>